<organism evidence="2 4">
    <name type="scientific">Paracoccus halophilus</name>
    <dbReference type="NCBI Taxonomy" id="376733"/>
    <lineage>
        <taxon>Bacteria</taxon>
        <taxon>Pseudomonadati</taxon>
        <taxon>Pseudomonadota</taxon>
        <taxon>Alphaproteobacteria</taxon>
        <taxon>Rhodobacterales</taxon>
        <taxon>Paracoccaceae</taxon>
        <taxon>Paracoccus</taxon>
    </lineage>
</organism>
<evidence type="ECO:0000313" key="5">
    <source>
        <dbReference type="Proteomes" id="UP000182312"/>
    </source>
</evidence>
<reference evidence="2 4" key="2">
    <citation type="submission" date="2014-10" db="EMBL/GenBank/DDBJ databases">
        <title>Paracoccus sanguinis sp. nov., isolated from clinical specimens of New York State patients.</title>
        <authorList>
            <person name="Mingle L.A."/>
            <person name="Cole J.A."/>
            <person name="Lapierre P."/>
            <person name="Musser K.A."/>
        </authorList>
    </citation>
    <scope>NUCLEOTIDE SEQUENCE [LARGE SCALE GENOMIC DNA]</scope>
    <source>
        <strain evidence="2 4">JCM 14014</strain>
    </source>
</reference>
<dbReference type="EMBL" id="FOJO01000004">
    <property type="protein sequence ID" value="SFA46074.1"/>
    <property type="molecule type" value="Genomic_DNA"/>
</dbReference>
<keyword evidence="1" id="KW-0472">Membrane</keyword>
<dbReference type="Proteomes" id="UP000029846">
    <property type="component" value="Unassembled WGS sequence"/>
</dbReference>
<dbReference type="STRING" id="376733.SAMN04487972_104152"/>
<keyword evidence="1" id="KW-0812">Transmembrane</keyword>
<reference evidence="2 4" key="1">
    <citation type="submission" date="2014-09" db="EMBL/GenBank/DDBJ databases">
        <authorList>
            <person name="McGinnis J.M."/>
            <person name="Wolfgang W.J."/>
        </authorList>
    </citation>
    <scope>NUCLEOTIDE SEQUENCE [LARGE SCALE GENOMIC DNA]</scope>
    <source>
        <strain evidence="2 4">JCM 14014</strain>
    </source>
</reference>
<keyword evidence="4" id="KW-1185">Reference proteome</keyword>
<dbReference type="Proteomes" id="UP000182312">
    <property type="component" value="Unassembled WGS sequence"/>
</dbReference>
<feature type="transmembrane region" description="Helical" evidence="1">
    <location>
        <begin position="144"/>
        <end position="164"/>
    </location>
</feature>
<evidence type="ECO:0000313" key="3">
    <source>
        <dbReference type="EMBL" id="SFA46074.1"/>
    </source>
</evidence>
<protein>
    <submittedName>
        <fullName evidence="2">Rod shape-determining protein MreD</fullName>
    </submittedName>
</protein>
<dbReference type="AlphaFoldDB" id="A0A099F7Q2"/>
<feature type="transmembrane region" description="Helical" evidence="1">
    <location>
        <begin position="12"/>
        <end position="29"/>
    </location>
</feature>
<evidence type="ECO:0000313" key="4">
    <source>
        <dbReference type="Proteomes" id="UP000029846"/>
    </source>
</evidence>
<dbReference type="RefSeq" id="WP_036738686.1">
    <property type="nucleotide sequence ID" value="NZ_FOJO01000004.1"/>
</dbReference>
<name>A0A099F7Q2_9RHOB</name>
<sequence length="176" mass="19991">MIEQVRRQRSLGTALFLALFLAILFWRLVPLMPGRVVWPGPDLALCLTLIWVLRRPRQLPVLAIGLAFLVEDLLLMRPVGLWAALMVLGSEAARKREAAWRELPFMVEWLRVAILIAMLMAANRFVQVLFFLPVPSLGQVILQYIATIAAYPVISGLAGWLLNLPRNRVETDTRLR</sequence>
<gene>
    <name evidence="2" type="ORF">IT41_02995</name>
    <name evidence="3" type="ORF">SAMN04487972_104152</name>
</gene>
<dbReference type="eggNOG" id="ENOG5032RJQ">
    <property type="taxonomic scope" value="Bacteria"/>
</dbReference>
<feature type="transmembrane region" description="Helical" evidence="1">
    <location>
        <begin position="61"/>
        <end position="88"/>
    </location>
</feature>
<evidence type="ECO:0000256" key="1">
    <source>
        <dbReference type="SAM" id="Phobius"/>
    </source>
</evidence>
<reference evidence="3 5" key="3">
    <citation type="submission" date="2016-10" db="EMBL/GenBank/DDBJ databases">
        <authorList>
            <person name="de Groot N.N."/>
        </authorList>
    </citation>
    <scope>NUCLEOTIDE SEQUENCE [LARGE SCALE GENOMIC DNA]</scope>
    <source>
        <strain evidence="3 5">CGMCC 1.6117</strain>
    </source>
</reference>
<feature type="transmembrane region" description="Helical" evidence="1">
    <location>
        <begin position="109"/>
        <end position="132"/>
    </location>
</feature>
<evidence type="ECO:0000313" key="2">
    <source>
        <dbReference type="EMBL" id="KGJ06142.1"/>
    </source>
</evidence>
<proteinExistence type="predicted"/>
<accession>A0A099F7Q2</accession>
<keyword evidence="1" id="KW-1133">Transmembrane helix</keyword>
<dbReference type="EMBL" id="JRKN01000003">
    <property type="protein sequence ID" value="KGJ06142.1"/>
    <property type="molecule type" value="Genomic_DNA"/>
</dbReference>
<dbReference type="OrthoDB" id="7629477at2"/>